<keyword evidence="9 10" id="KW-0807">Transducer</keyword>
<reference evidence="11" key="1">
    <citation type="journal article" date="2018" name="Genome Res.">
        <title>The genomic architecture and molecular evolution of ant odorant receptors.</title>
        <authorList>
            <person name="McKenzie S.K."/>
            <person name="Kronauer D.J.C."/>
        </authorList>
    </citation>
    <scope>NUCLEOTIDE SEQUENCE [LARGE SCALE GENOMIC DNA]</scope>
    <source>
        <strain evidence="11">Clonal line C1</strain>
    </source>
</reference>
<dbReference type="PANTHER" id="PTHR21137:SF35">
    <property type="entry name" value="ODORANT RECEPTOR 19A-RELATED"/>
    <property type="match status" value="1"/>
</dbReference>
<feature type="transmembrane region" description="Helical" evidence="10">
    <location>
        <begin position="35"/>
        <end position="54"/>
    </location>
</feature>
<comment type="subcellular location">
    <subcellularLocation>
        <location evidence="1 10">Cell membrane</location>
        <topology evidence="1 10">Multi-pass membrane protein</topology>
    </subcellularLocation>
</comment>
<evidence type="ECO:0000256" key="5">
    <source>
        <dbReference type="ARBA" id="ARBA00022725"/>
    </source>
</evidence>
<organism evidence="11">
    <name type="scientific">Ooceraea biroi</name>
    <name type="common">Clonal raider ant</name>
    <name type="synonym">Cerapachys biroi</name>
    <dbReference type="NCBI Taxonomy" id="2015173"/>
    <lineage>
        <taxon>Eukaryota</taxon>
        <taxon>Metazoa</taxon>
        <taxon>Ecdysozoa</taxon>
        <taxon>Arthropoda</taxon>
        <taxon>Hexapoda</taxon>
        <taxon>Insecta</taxon>
        <taxon>Pterygota</taxon>
        <taxon>Neoptera</taxon>
        <taxon>Endopterygota</taxon>
        <taxon>Hymenoptera</taxon>
        <taxon>Apocrita</taxon>
        <taxon>Aculeata</taxon>
        <taxon>Formicoidea</taxon>
        <taxon>Formicidae</taxon>
        <taxon>Dorylinae</taxon>
        <taxon>Ooceraea</taxon>
    </lineage>
</organism>
<feature type="transmembrane region" description="Helical" evidence="10">
    <location>
        <begin position="176"/>
        <end position="195"/>
    </location>
</feature>
<evidence type="ECO:0000256" key="6">
    <source>
        <dbReference type="ARBA" id="ARBA00022989"/>
    </source>
</evidence>
<keyword evidence="7 10" id="KW-0472">Membrane</keyword>
<evidence type="ECO:0000313" key="11">
    <source>
        <dbReference type="EMBL" id="RLU17633.1"/>
    </source>
</evidence>
<dbReference type="GO" id="GO:0005549">
    <property type="term" value="F:odorant binding"/>
    <property type="evidence" value="ECO:0007669"/>
    <property type="project" value="InterPro"/>
</dbReference>
<accession>A0A3L8DBX6</accession>
<dbReference type="OrthoDB" id="7550312at2759"/>
<reference evidence="11" key="2">
    <citation type="submission" date="2018-07" db="EMBL/GenBank/DDBJ databases">
        <authorList>
            <person name="Mckenzie S.K."/>
            <person name="Kronauer D.J.C."/>
        </authorList>
    </citation>
    <scope>NUCLEOTIDE SEQUENCE</scope>
    <source>
        <strain evidence="11">Clonal line C1</strain>
    </source>
</reference>
<dbReference type="GO" id="GO:0005886">
    <property type="term" value="C:plasma membrane"/>
    <property type="evidence" value="ECO:0007669"/>
    <property type="project" value="UniProtKB-SubCell"/>
</dbReference>
<gene>
    <name evidence="11" type="ORF">DMN91_009869</name>
</gene>
<dbReference type="EMBL" id="QOIP01000010">
    <property type="protein sequence ID" value="RLU17633.1"/>
    <property type="molecule type" value="Genomic_DNA"/>
</dbReference>
<comment type="caution">
    <text evidence="10">Lacks conserved residue(s) required for the propagation of feature annotation.</text>
</comment>
<name>A0A3L8DBX6_OOCBI</name>
<keyword evidence="4 10" id="KW-0812">Transmembrane</keyword>
<dbReference type="Proteomes" id="UP000279307">
    <property type="component" value="Chromosome 10"/>
</dbReference>
<evidence type="ECO:0000256" key="9">
    <source>
        <dbReference type="ARBA" id="ARBA00023224"/>
    </source>
</evidence>
<evidence type="ECO:0000256" key="7">
    <source>
        <dbReference type="ARBA" id="ARBA00023136"/>
    </source>
</evidence>
<sequence>MVFAGERCFKLHRIMFMAMGLWPYQNLFIRRIQSVFYFGIYCGNTFFQIAPFLTTTCDMDCTLKRVSYISICLVYLLHYSCFYFNSEAIKQILEHMQLDWKMFKSCDAAMKILEEYLYESYLFAIFVHFLIIVVTFVLGTFESRTFILDIIFPRNVSRQRKLEVDLEFFIDKEQYFILYLIHEVAAVSIGSWAVMTLGTLLGTVGKHCCAAYKIASCLIQTTVTAHTLQFPVAQKMHFMHRNICLSVYIHRRTVEFCKNLLLSFDLWYSLLLLICVLSLSCLMFRLCNALMLFNDFYDILVSAIVLYTYIIYMFVGNFLVQSYTDHSIELVESTYNTLWYVAPLPIKKLFLIMQKSIKSHKLVIGGLFVPSMEGFTTLVTTAISYFSVMYAMHS</sequence>
<feature type="transmembrane region" description="Helical" evidence="10">
    <location>
        <begin position="296"/>
        <end position="315"/>
    </location>
</feature>
<keyword evidence="2" id="KW-1003">Cell membrane</keyword>
<dbReference type="GO" id="GO:0004984">
    <property type="term" value="F:olfactory receptor activity"/>
    <property type="evidence" value="ECO:0007669"/>
    <property type="project" value="InterPro"/>
</dbReference>
<keyword evidence="8 10" id="KW-0675">Receptor</keyword>
<dbReference type="InterPro" id="IPR004117">
    <property type="entry name" value="7tm6_olfct_rcpt"/>
</dbReference>
<proteinExistence type="inferred from homology"/>
<feature type="transmembrane region" description="Helical" evidence="10">
    <location>
        <begin position="66"/>
        <end position="85"/>
    </location>
</feature>
<evidence type="ECO:0000256" key="8">
    <source>
        <dbReference type="ARBA" id="ARBA00023170"/>
    </source>
</evidence>
<evidence type="ECO:0000256" key="3">
    <source>
        <dbReference type="ARBA" id="ARBA00022606"/>
    </source>
</evidence>
<keyword evidence="5 10" id="KW-0552">Olfaction</keyword>
<evidence type="ECO:0000256" key="4">
    <source>
        <dbReference type="ARBA" id="ARBA00022692"/>
    </source>
</evidence>
<protein>
    <recommendedName>
        <fullName evidence="10">Odorant receptor</fullName>
    </recommendedName>
</protein>
<comment type="similarity">
    <text evidence="10">Belongs to the insect chemoreceptor superfamily. Heteromeric odorant receptor channel (TC 1.A.69) family.</text>
</comment>
<keyword evidence="3 10" id="KW-0716">Sensory transduction</keyword>
<dbReference type="PANTHER" id="PTHR21137">
    <property type="entry name" value="ODORANT RECEPTOR"/>
    <property type="match status" value="1"/>
</dbReference>
<comment type="caution">
    <text evidence="11">The sequence shown here is derived from an EMBL/GenBank/DDBJ whole genome shotgun (WGS) entry which is preliminary data.</text>
</comment>
<keyword evidence="6 10" id="KW-1133">Transmembrane helix</keyword>
<feature type="transmembrane region" description="Helical" evidence="10">
    <location>
        <begin position="266"/>
        <end position="284"/>
    </location>
</feature>
<evidence type="ECO:0000256" key="1">
    <source>
        <dbReference type="ARBA" id="ARBA00004651"/>
    </source>
</evidence>
<dbReference type="AlphaFoldDB" id="A0A3L8DBX6"/>
<evidence type="ECO:0000256" key="10">
    <source>
        <dbReference type="RuleBase" id="RU351113"/>
    </source>
</evidence>
<evidence type="ECO:0000256" key="2">
    <source>
        <dbReference type="ARBA" id="ARBA00022475"/>
    </source>
</evidence>
<feature type="transmembrane region" description="Helical" evidence="10">
    <location>
        <begin position="120"/>
        <end position="141"/>
    </location>
</feature>
<dbReference type="GO" id="GO:0007165">
    <property type="term" value="P:signal transduction"/>
    <property type="evidence" value="ECO:0007669"/>
    <property type="project" value="UniProtKB-KW"/>
</dbReference>